<feature type="signal peptide" evidence="1">
    <location>
        <begin position="1"/>
        <end position="24"/>
    </location>
</feature>
<dbReference type="GO" id="GO:0061343">
    <property type="term" value="P:cell adhesion involved in heart morphogenesis"/>
    <property type="evidence" value="ECO:0007669"/>
    <property type="project" value="TreeGrafter"/>
</dbReference>
<proteinExistence type="predicted"/>
<evidence type="ECO:0000313" key="4">
    <source>
        <dbReference type="Proteomes" id="UP000580250"/>
    </source>
</evidence>
<feature type="domain" description="Reverse transcriptase" evidence="2">
    <location>
        <begin position="768"/>
        <end position="1017"/>
    </location>
</feature>
<evidence type="ECO:0000313" key="3">
    <source>
        <dbReference type="EMBL" id="CAD2141417.1"/>
    </source>
</evidence>
<comment type="caution">
    <text evidence="3">The sequence shown here is derived from an EMBL/GenBank/DDBJ whole genome shotgun (WGS) entry which is preliminary data.</text>
</comment>
<dbReference type="Gene3D" id="3.60.10.10">
    <property type="entry name" value="Endonuclease/exonuclease/phosphatase"/>
    <property type="match status" value="1"/>
</dbReference>
<protein>
    <recommendedName>
        <fullName evidence="2">Reverse transcriptase domain-containing protein</fullName>
    </recommendedName>
</protein>
<gene>
    <name evidence="3" type="ORF">MENT_LOCUS6846</name>
</gene>
<sequence>MNYSSTTLIISIFSIILFIQYLNSQKCIREGKDCCDKRTCTKGCCGNLTCQSLPKYESGNVYIGLRNICGKEANISPLSNNSSNNENSNSPYFLIDSQVSLVKATLTTINTLIPTLTTEQTPILLNFIKTLTEQFDLLSKSIDSLKEKQQEKQPYGYFLGATNLNTISAEELERERSIVVTGLKESTKNLPSENMADDAIAITSLLDSVGVECAPRFFYRMGRQSNPPNNGHARLLKIVLPSRKFQHELLKKWKTSGKKSFPQINMRESMTPEQLQRRKELIEECKRKRMENPQLDWIVYGDAVILRSECTLFNARSLKNKLSEFSFLLQTKKFDILLITETWLSNLVPDSLICPSSDYNVFRTDRNKNGGGVAILAKSFFPINKLQIKKIPQINIVGIDILSNNNKIRILNVYLPPKTKSENVLEFIFILYDLVSIDYPVLITGDLNFANIDWNFKLNNKLDLSEKYFLEFIENAKLTQLIKFPTRLNNTIDLILSSTPEIVSDIFSGPPFSTSDHNQIYFSLSFPFSFSNSCNKLKTIYSKGNYSAMEFIFSNIDWKVQFSYIQNYNINSIYNCFIELILSIAESHIPKEYISSVNLPPHIQKIQCYKEQLWKNIHYPKVYEKFLSTSAKLRYEQKKFFRNKEKKLLKNKSQKNIFNYISSQIKSKTNTIPTLINNTEILSNNEQKANSFANYFYSTFTEFENHSPNTIELNSSTIEYIDIEEVEVYQLLSHLPLKSNTSPDYINNYLLKKCAGSLTLPITQLFRYSLMTGELPEVWKQSLIKPLLKKGDPRNISNYRPISLTCSLCKILEKIIHSKLLTFFITNNILPESQHGFLKTKSVTTNLLEAHSDWTNALDSKMNVDIVYFDFTKAFDKVSHTLLTQKLEKVGVKGALLKWIKNFLSNRSFRVKIEDTYSQSYKISSGVIQGSVLGPLLFLFYVHDLPNFCNVHNVNIKFFADDLKAYICYQKSESTIFLQKFIDNVFEWSVKNGLEISLEKCKVLHLGKSNPFTNYSFNNTTIEKVINSIRDLGIYTNKNLKWTDHILKITRQAYARLYTLLKAIKSNDPEFLIKMYCSYVRPILGSSSQIFNPYIKQDINKLENVQKAALKAIFHRSLRHKYTENLNYENLLIMFKLKTLKDRRLILDLICYHKIIYGLIKINKQYYPQILSGITRKKFKINSQIANTNIKHHFFFR</sequence>
<dbReference type="SUPFAM" id="SSF56219">
    <property type="entry name" value="DNase I-like"/>
    <property type="match status" value="1"/>
</dbReference>
<dbReference type="PANTHER" id="PTHR33395:SF22">
    <property type="entry name" value="REVERSE TRANSCRIPTASE DOMAIN-CONTAINING PROTEIN"/>
    <property type="match status" value="1"/>
</dbReference>
<dbReference type="InterPro" id="IPR036691">
    <property type="entry name" value="Endo/exonu/phosph_ase_sf"/>
</dbReference>
<dbReference type="EMBL" id="CAJEWN010000027">
    <property type="protein sequence ID" value="CAD2141417.1"/>
    <property type="molecule type" value="Genomic_DNA"/>
</dbReference>
<dbReference type="OrthoDB" id="5875724at2759"/>
<dbReference type="Pfam" id="PF14529">
    <property type="entry name" value="Exo_endo_phos_2"/>
    <property type="match status" value="1"/>
</dbReference>
<dbReference type="Proteomes" id="UP000580250">
    <property type="component" value="Unassembled WGS sequence"/>
</dbReference>
<dbReference type="GO" id="GO:0007508">
    <property type="term" value="P:larval heart development"/>
    <property type="evidence" value="ECO:0007669"/>
    <property type="project" value="TreeGrafter"/>
</dbReference>
<dbReference type="PROSITE" id="PS50878">
    <property type="entry name" value="RT_POL"/>
    <property type="match status" value="1"/>
</dbReference>
<accession>A0A6V7U1Z7</accession>
<dbReference type="PRINTS" id="PR01345">
    <property type="entry name" value="CERVTRCPTASE"/>
</dbReference>
<dbReference type="CDD" id="cd01650">
    <property type="entry name" value="RT_nLTR_like"/>
    <property type="match status" value="1"/>
</dbReference>
<dbReference type="GO" id="GO:0031012">
    <property type="term" value="C:extracellular matrix"/>
    <property type="evidence" value="ECO:0007669"/>
    <property type="project" value="TreeGrafter"/>
</dbReference>
<dbReference type="Pfam" id="PF00078">
    <property type="entry name" value="RVT_1"/>
    <property type="match status" value="1"/>
</dbReference>
<reference evidence="3 4" key="1">
    <citation type="submission" date="2020-08" db="EMBL/GenBank/DDBJ databases">
        <authorList>
            <person name="Koutsovoulos G."/>
            <person name="Danchin GJ E."/>
        </authorList>
    </citation>
    <scope>NUCLEOTIDE SEQUENCE [LARGE SCALE GENOMIC DNA]</scope>
</reference>
<dbReference type="InterPro" id="IPR005135">
    <property type="entry name" value="Endo/exonuclease/phosphatase"/>
</dbReference>
<dbReference type="PANTHER" id="PTHR33395">
    <property type="entry name" value="TRANSCRIPTASE, PUTATIVE-RELATED-RELATED"/>
    <property type="match status" value="1"/>
</dbReference>
<dbReference type="GO" id="GO:0003824">
    <property type="term" value="F:catalytic activity"/>
    <property type="evidence" value="ECO:0007669"/>
    <property type="project" value="InterPro"/>
</dbReference>
<evidence type="ECO:0000256" key="1">
    <source>
        <dbReference type="SAM" id="SignalP"/>
    </source>
</evidence>
<dbReference type="InterPro" id="IPR000477">
    <property type="entry name" value="RT_dom"/>
</dbReference>
<feature type="chain" id="PRO_5027964919" description="Reverse transcriptase domain-containing protein" evidence="1">
    <location>
        <begin position="25"/>
        <end position="1197"/>
    </location>
</feature>
<keyword evidence="1" id="KW-0732">Signal</keyword>
<name>A0A6V7U1Z7_MELEN</name>
<dbReference type="AlphaFoldDB" id="A0A6V7U1Z7"/>
<evidence type="ECO:0000259" key="2">
    <source>
        <dbReference type="PROSITE" id="PS50878"/>
    </source>
</evidence>
<organism evidence="3 4">
    <name type="scientific">Meloidogyne enterolobii</name>
    <name type="common">Root-knot nematode worm</name>
    <name type="synonym">Meloidogyne mayaguensis</name>
    <dbReference type="NCBI Taxonomy" id="390850"/>
    <lineage>
        <taxon>Eukaryota</taxon>
        <taxon>Metazoa</taxon>
        <taxon>Ecdysozoa</taxon>
        <taxon>Nematoda</taxon>
        <taxon>Chromadorea</taxon>
        <taxon>Rhabditida</taxon>
        <taxon>Tylenchina</taxon>
        <taxon>Tylenchomorpha</taxon>
        <taxon>Tylenchoidea</taxon>
        <taxon>Meloidogynidae</taxon>
        <taxon>Meloidogyninae</taxon>
        <taxon>Meloidogyne</taxon>
    </lineage>
</organism>